<dbReference type="InterPro" id="IPR001762">
    <property type="entry name" value="Disintegrin_dom"/>
</dbReference>
<evidence type="ECO:0000256" key="3">
    <source>
        <dbReference type="ARBA" id="ARBA00022656"/>
    </source>
</evidence>
<keyword evidence="4 5" id="KW-1015">Disulfide bond</keyword>
<organism evidence="7 8">
    <name type="scientific">Phrynosoma platyrhinos</name>
    <name type="common">Desert horned lizard</name>
    <dbReference type="NCBI Taxonomy" id="52577"/>
    <lineage>
        <taxon>Eukaryota</taxon>
        <taxon>Metazoa</taxon>
        <taxon>Chordata</taxon>
        <taxon>Craniata</taxon>
        <taxon>Vertebrata</taxon>
        <taxon>Euteleostomi</taxon>
        <taxon>Lepidosauria</taxon>
        <taxon>Squamata</taxon>
        <taxon>Bifurcata</taxon>
        <taxon>Unidentata</taxon>
        <taxon>Episquamata</taxon>
        <taxon>Toxicofera</taxon>
        <taxon>Iguania</taxon>
        <taxon>Phrynosomatidae</taxon>
        <taxon>Phrynosomatinae</taxon>
        <taxon>Phrynosoma</taxon>
    </lineage>
</organism>
<evidence type="ECO:0000256" key="2">
    <source>
        <dbReference type="ARBA" id="ARBA00022525"/>
    </source>
</evidence>
<sequence>VFLFSPTPLTPSAPSYPFPMMFSSCSKKDLENSLEKGVGMCLFNLPEVKESFGGPKCGNGYVEEGEECDCGEPEECTNLCCNATTCTLRPGAVCAHGLCCENCMVNFLYAFRVGRIPFRAMVYFQWDPEITITSFFLQLKPAGILCRHASNSCDLPEFCTGGSPHCPANVYLHDGHSCHKVDGYCYNGMCQTHEQQCITLWGQGELQILTVFMSFIETFL</sequence>
<dbReference type="SMART" id="SM00608">
    <property type="entry name" value="ACR"/>
    <property type="match status" value="1"/>
</dbReference>
<keyword evidence="8" id="KW-1185">Reference proteome</keyword>
<dbReference type="Pfam" id="PF00200">
    <property type="entry name" value="Disintegrin"/>
    <property type="match status" value="1"/>
</dbReference>
<reference evidence="7 8" key="1">
    <citation type="journal article" date="2022" name="Gigascience">
        <title>A chromosome-level genome assembly and annotation of the desert horned lizard, Phrynosoma platyrhinos, provides insight into chromosomal rearrangements among reptiles.</title>
        <authorList>
            <person name="Koochekian N."/>
            <person name="Ascanio A."/>
            <person name="Farleigh K."/>
            <person name="Card D.C."/>
            <person name="Schield D.R."/>
            <person name="Castoe T.A."/>
            <person name="Jezkova T."/>
        </authorList>
    </citation>
    <scope>NUCLEOTIDE SEQUENCE [LARGE SCALE GENOMIC DNA]</scope>
    <source>
        <strain evidence="7">NK-2021</strain>
    </source>
</reference>
<dbReference type="Pfam" id="PF08516">
    <property type="entry name" value="ADAM_CR"/>
    <property type="match status" value="1"/>
</dbReference>
<dbReference type="EMBL" id="JAIPUX010001880">
    <property type="protein sequence ID" value="KAH0623661.1"/>
    <property type="molecule type" value="Genomic_DNA"/>
</dbReference>
<feature type="non-terminal residue" evidence="7">
    <location>
        <position position="1"/>
    </location>
</feature>
<feature type="disulfide bond" evidence="5">
    <location>
        <begin position="146"/>
        <end position="166"/>
    </location>
</feature>
<dbReference type="PROSITE" id="PS50214">
    <property type="entry name" value="DISINTEGRIN_2"/>
    <property type="match status" value="1"/>
</dbReference>
<comment type="caution">
    <text evidence="7">The sequence shown here is derived from an EMBL/GenBank/DDBJ whole genome shotgun (WGS) entry which is preliminary data.</text>
</comment>
<protein>
    <recommendedName>
        <fullName evidence="6">Disintegrin domain-containing protein</fullName>
    </recommendedName>
</protein>
<dbReference type="SMART" id="SM00050">
    <property type="entry name" value="DISIN"/>
    <property type="match status" value="1"/>
</dbReference>
<proteinExistence type="predicted"/>
<dbReference type="PANTHER" id="PTHR11905:SF112">
    <property type="entry name" value="DISINTEGRIN AND METALLOPROTEINASE DOMAIN-CONTAINING PROTEIN 12"/>
    <property type="match status" value="1"/>
</dbReference>
<accession>A0ABQ7T2B4</accession>
<dbReference type="SUPFAM" id="SSF55486">
    <property type="entry name" value="Metalloproteases ('zincins'), catalytic domain"/>
    <property type="match status" value="1"/>
</dbReference>
<evidence type="ECO:0000313" key="8">
    <source>
        <dbReference type="Proteomes" id="UP000826234"/>
    </source>
</evidence>
<dbReference type="PANTHER" id="PTHR11905">
    <property type="entry name" value="ADAM A DISINTEGRIN AND METALLOPROTEASE DOMAIN"/>
    <property type="match status" value="1"/>
</dbReference>
<evidence type="ECO:0000259" key="6">
    <source>
        <dbReference type="PROSITE" id="PS50214"/>
    </source>
</evidence>
<dbReference type="InterPro" id="IPR006586">
    <property type="entry name" value="ADAM_Cys-rich"/>
</dbReference>
<evidence type="ECO:0000313" key="7">
    <source>
        <dbReference type="EMBL" id="KAH0623661.1"/>
    </source>
</evidence>
<dbReference type="Pfam" id="PF01421">
    <property type="entry name" value="Reprolysin"/>
    <property type="match status" value="1"/>
</dbReference>
<name>A0ABQ7T2B4_PHRPL</name>
<keyword evidence="2" id="KW-0964">Secreted</keyword>
<comment type="subcellular location">
    <subcellularLocation>
        <location evidence="1">Secreted</location>
    </subcellularLocation>
</comment>
<dbReference type="Gene3D" id="4.10.70.10">
    <property type="entry name" value="Disintegrin domain"/>
    <property type="match status" value="2"/>
</dbReference>
<dbReference type="SUPFAM" id="SSF57552">
    <property type="entry name" value="Blood coagulation inhibitor (disintegrin)"/>
    <property type="match status" value="2"/>
</dbReference>
<feature type="domain" description="Disintegrin" evidence="6">
    <location>
        <begin position="54"/>
        <end position="174"/>
    </location>
</feature>
<evidence type="ECO:0000256" key="4">
    <source>
        <dbReference type="ARBA" id="ARBA00023157"/>
    </source>
</evidence>
<evidence type="ECO:0000256" key="5">
    <source>
        <dbReference type="PROSITE-ProRule" id="PRU00068"/>
    </source>
</evidence>
<keyword evidence="3" id="KW-0800">Toxin</keyword>
<gene>
    <name evidence="7" type="ORF">JD844_006670</name>
</gene>
<dbReference type="Proteomes" id="UP000826234">
    <property type="component" value="Unassembled WGS sequence"/>
</dbReference>
<dbReference type="InterPro" id="IPR001590">
    <property type="entry name" value="Peptidase_M12B"/>
</dbReference>
<dbReference type="InterPro" id="IPR036436">
    <property type="entry name" value="Disintegrin_dom_sf"/>
</dbReference>
<evidence type="ECO:0000256" key="1">
    <source>
        <dbReference type="ARBA" id="ARBA00004613"/>
    </source>
</evidence>